<evidence type="ECO:0000313" key="3">
    <source>
        <dbReference type="Proteomes" id="UP000245884"/>
    </source>
</evidence>
<feature type="compositionally biased region" description="Low complexity" evidence="1">
    <location>
        <begin position="118"/>
        <end position="129"/>
    </location>
</feature>
<evidence type="ECO:0000313" key="2">
    <source>
        <dbReference type="EMBL" id="PWN27152.1"/>
    </source>
</evidence>
<feature type="region of interest" description="Disordered" evidence="1">
    <location>
        <begin position="68"/>
        <end position="129"/>
    </location>
</feature>
<keyword evidence="3" id="KW-1185">Reference proteome</keyword>
<name>A0A316UPC7_9BASI</name>
<evidence type="ECO:0000256" key="1">
    <source>
        <dbReference type="SAM" id="MobiDB-lite"/>
    </source>
</evidence>
<feature type="compositionally biased region" description="Low complexity" evidence="1">
    <location>
        <begin position="68"/>
        <end position="92"/>
    </location>
</feature>
<dbReference type="RefSeq" id="XP_025361764.1">
    <property type="nucleotide sequence ID" value="XM_025508297.1"/>
</dbReference>
<sequence length="178" mass="18737">MPPKAKSVSDLALELRSGEIDFRNATIQECIRTVLADWATSSKRTEPSKLHPLAPYMLDGVRKGLGLAPLAGGASNTKATTSNASTSKAPAATRKRVAPTTKPAEIASKAKKPKPDSKGGSSSSGVGPSQWYELGFYAPAPGMRPALDGWGARSPPSAPKRGPKKEDEDDFYSDGWGL</sequence>
<dbReference type="AlphaFoldDB" id="A0A316UPC7"/>
<accession>A0A316UPC7</accession>
<dbReference type="Proteomes" id="UP000245884">
    <property type="component" value="Unassembled WGS sequence"/>
</dbReference>
<dbReference type="GeneID" id="37030120"/>
<proteinExistence type="predicted"/>
<organism evidence="2 3">
    <name type="scientific">Jaminaea rosea</name>
    <dbReference type="NCBI Taxonomy" id="1569628"/>
    <lineage>
        <taxon>Eukaryota</taxon>
        <taxon>Fungi</taxon>
        <taxon>Dikarya</taxon>
        <taxon>Basidiomycota</taxon>
        <taxon>Ustilaginomycotina</taxon>
        <taxon>Exobasidiomycetes</taxon>
        <taxon>Microstromatales</taxon>
        <taxon>Microstromatales incertae sedis</taxon>
        <taxon>Jaminaea</taxon>
    </lineage>
</organism>
<protein>
    <submittedName>
        <fullName evidence="2">Uncharacterized protein</fullName>
    </submittedName>
</protein>
<dbReference type="EMBL" id="KZ819669">
    <property type="protein sequence ID" value="PWN27152.1"/>
    <property type="molecule type" value="Genomic_DNA"/>
</dbReference>
<gene>
    <name evidence="2" type="ORF">BDZ90DRAFT_260818</name>
</gene>
<reference evidence="2 3" key="1">
    <citation type="journal article" date="2018" name="Mol. Biol. Evol.">
        <title>Broad Genomic Sampling Reveals a Smut Pathogenic Ancestry of the Fungal Clade Ustilaginomycotina.</title>
        <authorList>
            <person name="Kijpornyongpan T."/>
            <person name="Mondo S.J."/>
            <person name="Barry K."/>
            <person name="Sandor L."/>
            <person name="Lee J."/>
            <person name="Lipzen A."/>
            <person name="Pangilinan J."/>
            <person name="LaButti K."/>
            <person name="Hainaut M."/>
            <person name="Henrissat B."/>
            <person name="Grigoriev I.V."/>
            <person name="Spatafora J.W."/>
            <person name="Aime M.C."/>
        </authorList>
    </citation>
    <scope>NUCLEOTIDE SEQUENCE [LARGE SCALE GENOMIC DNA]</scope>
    <source>
        <strain evidence="2 3">MCA 5214</strain>
    </source>
</reference>
<feature type="region of interest" description="Disordered" evidence="1">
    <location>
        <begin position="143"/>
        <end position="178"/>
    </location>
</feature>